<dbReference type="Proteomes" id="UP000239735">
    <property type="component" value="Unassembled WGS sequence"/>
</dbReference>
<keyword evidence="3" id="KW-0812">Transmembrane</keyword>
<evidence type="ECO:0000256" key="2">
    <source>
        <dbReference type="SAM" id="MobiDB-lite"/>
    </source>
</evidence>
<accession>A0A2N9L4U7</accession>
<evidence type="ECO:0000313" key="4">
    <source>
        <dbReference type="EMBL" id="SPE17995.1"/>
    </source>
</evidence>
<sequence length="353" mass="38943">MFCHRCGKFMVDGDTFCRHCGIPILGGENLAPAAPPQASRRAANIPSPNRKRYRPAIVVGGIVLLVVALHVLNRGNHPPTPQEQAVQKTEEANSGASVPESQPNIPPPKFRIFRAKLDEGISVVVAPATSDEQLKGLLWFFREMVRSHQFKEIGITQPTSKHWGKAGYLSGMISIYRGAKCANELFSDVTGKGPCGEDDHAAAYYQWGLLVNGTFDTDADSASIFSPNSSTKVFDYEDNWQLPADLQSKLDAEKHAEEEHANLQQQGKELFAQELQRRITALGYDITVSASHVESDELVLDSDMFKDTPTRVEFLNSVLPSWRNDLCRSGFTQVRLIRGGFFSTGDSYSIGCP</sequence>
<name>A0A2N9L4U7_9BACT</name>
<feature type="compositionally biased region" description="Polar residues" evidence="2">
    <location>
        <begin position="82"/>
        <end position="103"/>
    </location>
</feature>
<keyword evidence="3" id="KW-0472">Membrane</keyword>
<feature type="region of interest" description="Disordered" evidence="2">
    <location>
        <begin position="76"/>
        <end position="107"/>
    </location>
</feature>
<feature type="transmembrane region" description="Helical" evidence="3">
    <location>
        <begin position="53"/>
        <end position="72"/>
    </location>
</feature>
<evidence type="ECO:0000256" key="3">
    <source>
        <dbReference type="SAM" id="Phobius"/>
    </source>
</evidence>
<evidence type="ECO:0008006" key="6">
    <source>
        <dbReference type="Google" id="ProtNLM"/>
    </source>
</evidence>
<keyword evidence="1" id="KW-0175">Coiled coil</keyword>
<feature type="coiled-coil region" evidence="1">
    <location>
        <begin position="246"/>
        <end position="273"/>
    </location>
</feature>
<organism evidence="4 5">
    <name type="scientific">Candidatus Sulfuritelmatomonas gaucii</name>
    <dbReference type="NCBI Taxonomy" id="2043161"/>
    <lineage>
        <taxon>Bacteria</taxon>
        <taxon>Pseudomonadati</taxon>
        <taxon>Acidobacteriota</taxon>
        <taxon>Terriglobia</taxon>
        <taxon>Terriglobales</taxon>
        <taxon>Acidobacteriaceae</taxon>
        <taxon>Candidatus Sulfuritelmatomonas</taxon>
    </lineage>
</organism>
<dbReference type="AlphaFoldDB" id="A0A2N9L4U7"/>
<reference evidence="5" key="1">
    <citation type="submission" date="2018-02" db="EMBL/GenBank/DDBJ databases">
        <authorList>
            <person name="Hausmann B."/>
        </authorList>
    </citation>
    <scope>NUCLEOTIDE SEQUENCE [LARGE SCALE GENOMIC DNA]</scope>
    <source>
        <strain evidence="5">Peat soil MAG SbA5</strain>
    </source>
</reference>
<evidence type="ECO:0000313" key="5">
    <source>
        <dbReference type="Proteomes" id="UP000239735"/>
    </source>
</evidence>
<dbReference type="EMBL" id="OKRB01000024">
    <property type="protein sequence ID" value="SPE17995.1"/>
    <property type="molecule type" value="Genomic_DNA"/>
</dbReference>
<gene>
    <name evidence="4" type="ORF">SBA5_120071</name>
</gene>
<proteinExistence type="predicted"/>
<evidence type="ECO:0000256" key="1">
    <source>
        <dbReference type="SAM" id="Coils"/>
    </source>
</evidence>
<protein>
    <recommendedName>
        <fullName evidence="6">Zinc-ribbon domain-containing protein</fullName>
    </recommendedName>
</protein>
<keyword evidence="3" id="KW-1133">Transmembrane helix</keyword>